<reference evidence="1" key="1">
    <citation type="submission" date="2019-08" db="EMBL/GenBank/DDBJ databases">
        <title>Genome sequence of Clostridiales bacterium MT110.</title>
        <authorList>
            <person name="Cao J."/>
        </authorList>
    </citation>
    <scope>NUCLEOTIDE SEQUENCE</scope>
    <source>
        <strain evidence="1">MT110</strain>
    </source>
</reference>
<sequence length="960" mass="108066">MKIIIIDGNSLINRAYYALQRPMITKSGLYTHGVYGFLNMLNKIKMDYCPDYIAVAFDRKAPTFRHLEYTEYKAGRKKMPPELAMQMPLLKEVLDAMKVKMLEIDGFEADDIIGTVVKKAEAEGLDPLIITGDKDELQLATEKTKVIITRKGISEFDLYDEAAMIEKYGFTPEQFIDYKGLMGDQSDNIPGIPGVGEKTAMKLIQEYGSIANIIENVDQITSKSLKEKIQEHAQLAIMSRRLATINTEVPIDINFEEFKVEEPDYDTLIDLYIKLEFNSFLKKMPPRGSSAKPVFSDGGAYASDAVGSANAAAGMADGPDAANMTAANAEPGDTPAVPLLRDFSIVSSESSPLAKHYKTRDRSHLEACLLADNSGLELLRSELLEDPAAVIKVFNDRNHKAIPQVYGMSILSTKRYYFISGDQTELLKEAATLLIKTDVRLTGHNLKEDYYALLANELLPADAHSESGQLFQTAFDTMIAQYLLDPARSDYGLKSSMLEYFHEELEDEAALFKEYGQIGFLGRSEEKYMEFGQKWCLAIDGLTAVLRNKLIQEELDHVFCEVELPLIEVLASMEHCGFAVDAQELINTGIMLGEKINELTSRIYELAGEEFNINSPMQMGVILFEKLNLPFGKKTKRGYATGIEILEKLKDDYEIVALILEYRMHSKLKSTYIEGLLPLIHQDHKIHAHFQQTVAATGRISCTEPNLQNIPIRHELGRKLRKAFVPENDDFVLVGADYSQIELRILAHLSQDPELIDAFNHGDDIHKITASKVFNVPEDDVTPLQRSNAKAVNFGVIYGMSGFGLSTELNITRKEAERYIGEYFKKYTKVKEFMDGLIESCKQNGYVTTIMKRKRMVHEINASNFMVRQAGERLAMNSPIQGSAADIIKLAMIKVYQELAKEKTRSRLILQVHDELIIQTHKSELEKIKKLLEENMEHAVALSVTLSSEVSTGENWYDLK</sequence>
<keyword evidence="2" id="KW-1185">Reference proteome</keyword>
<keyword evidence="1" id="KW-0548">Nucleotidyltransferase</keyword>
<name>A0ACD1A8E4_9FIRM</name>
<organism evidence="1 2">
    <name type="scientific">Anoxybacterium hadale</name>
    <dbReference type="NCBI Taxonomy" id="3408580"/>
    <lineage>
        <taxon>Bacteria</taxon>
        <taxon>Bacillati</taxon>
        <taxon>Bacillota</taxon>
        <taxon>Clostridia</taxon>
        <taxon>Peptostreptococcales</taxon>
        <taxon>Anaerovoracaceae</taxon>
        <taxon>Anoxybacterium</taxon>
    </lineage>
</organism>
<evidence type="ECO:0000313" key="1">
    <source>
        <dbReference type="EMBL" id="QOX62646.1"/>
    </source>
</evidence>
<keyword evidence="1" id="KW-0808">Transferase</keyword>
<proteinExistence type="predicted"/>
<dbReference type="EC" id="2.7.7.7" evidence="1"/>
<accession>A0ACD1A8E4</accession>
<protein>
    <submittedName>
        <fullName evidence="1">DNA polymerase I</fullName>
        <ecNumber evidence="1">2.7.7.7</ecNumber>
    </submittedName>
</protein>
<evidence type="ECO:0000313" key="2">
    <source>
        <dbReference type="Proteomes" id="UP000594014"/>
    </source>
</evidence>
<gene>
    <name evidence="1" type="primary">polA</name>
    <name evidence="1" type="ORF">FRZ06_04430</name>
</gene>
<dbReference type="Proteomes" id="UP000594014">
    <property type="component" value="Chromosome"/>
</dbReference>
<dbReference type="EMBL" id="CP042469">
    <property type="protein sequence ID" value="QOX62646.1"/>
    <property type="molecule type" value="Genomic_DNA"/>
</dbReference>